<evidence type="ECO:0000256" key="1">
    <source>
        <dbReference type="ARBA" id="ARBA00009806"/>
    </source>
</evidence>
<dbReference type="InterPro" id="IPR039433">
    <property type="entry name" value="Mff-like_dom"/>
</dbReference>
<dbReference type="GO" id="GO:0000266">
    <property type="term" value="P:mitochondrial fission"/>
    <property type="evidence" value="ECO:0007669"/>
    <property type="project" value="UniProtKB-UniRule"/>
</dbReference>
<accession>A0A3Q1F1Q8</accession>
<feature type="compositionally biased region" description="Polar residues" evidence="11">
    <location>
        <begin position="148"/>
        <end position="158"/>
    </location>
</feature>
<comment type="subcellular location">
    <subcellularLocation>
        <location evidence="9">Mitochondrion outer membrane</location>
        <topology evidence="9">Single-pass type IV membrane protein</topology>
    </subcellularLocation>
    <subcellularLocation>
        <location evidence="9">Peroxisome</location>
    </subcellularLocation>
</comment>
<dbReference type="FunCoup" id="A0A3Q1F1Q8">
    <property type="interactions" value="1217"/>
</dbReference>
<reference evidence="13" key="1">
    <citation type="submission" date="2025-08" db="UniProtKB">
        <authorList>
            <consortium name="Ensembl"/>
        </authorList>
    </citation>
    <scope>IDENTIFICATION</scope>
</reference>
<dbReference type="Proteomes" id="UP000257200">
    <property type="component" value="Unplaced"/>
</dbReference>
<evidence type="ECO:0000256" key="4">
    <source>
        <dbReference type="ARBA" id="ARBA00022989"/>
    </source>
</evidence>
<dbReference type="InterPro" id="IPR008518">
    <property type="entry name" value="Mff/Tango-11"/>
</dbReference>
<dbReference type="PANTHER" id="PTHR16501:SF17">
    <property type="entry name" value="MITOCHONDRIAL FISSION FACTOR"/>
    <property type="match status" value="1"/>
</dbReference>
<evidence type="ECO:0000259" key="12">
    <source>
        <dbReference type="Pfam" id="PF05644"/>
    </source>
</evidence>
<organism evidence="13 14">
    <name type="scientific">Acanthochromis polyacanthus</name>
    <name type="common">spiny chromis</name>
    <dbReference type="NCBI Taxonomy" id="80966"/>
    <lineage>
        <taxon>Eukaryota</taxon>
        <taxon>Metazoa</taxon>
        <taxon>Chordata</taxon>
        <taxon>Craniata</taxon>
        <taxon>Vertebrata</taxon>
        <taxon>Euteleostomi</taxon>
        <taxon>Actinopterygii</taxon>
        <taxon>Neopterygii</taxon>
        <taxon>Teleostei</taxon>
        <taxon>Neoteleostei</taxon>
        <taxon>Acanthomorphata</taxon>
        <taxon>Ovalentaria</taxon>
        <taxon>Pomacentridae</taxon>
        <taxon>Acanthochromis</taxon>
    </lineage>
</organism>
<keyword evidence="2" id="KW-0812">Transmembrane</keyword>
<keyword evidence="6 9" id="KW-0496">Mitochondrion</keyword>
<keyword evidence="14" id="KW-1185">Reference proteome</keyword>
<dbReference type="STRING" id="80966.ENSAPOP00000011546"/>
<comment type="similarity">
    <text evidence="1 9">Belongs to the Tango11 family.</text>
</comment>
<dbReference type="GO" id="GO:0005777">
    <property type="term" value="C:peroxisome"/>
    <property type="evidence" value="ECO:0007669"/>
    <property type="project" value="UniProtKB-SubCell"/>
</dbReference>
<dbReference type="PANTHER" id="PTHR16501">
    <property type="entry name" value="TRANSPORT AND GOLGI ORGANIZATION PROTEIN 11"/>
    <property type="match status" value="1"/>
</dbReference>
<dbReference type="GeneTree" id="ENSGT00390000009776"/>
<protein>
    <recommendedName>
        <fullName evidence="9">Mitochondrial fission factor</fullName>
    </recommendedName>
</protein>
<feature type="domain" description="Mff-like" evidence="12">
    <location>
        <begin position="13"/>
        <end position="288"/>
    </location>
</feature>
<evidence type="ECO:0000313" key="14">
    <source>
        <dbReference type="Proteomes" id="UP000257200"/>
    </source>
</evidence>
<evidence type="ECO:0000256" key="11">
    <source>
        <dbReference type="SAM" id="MobiDB-lite"/>
    </source>
</evidence>
<evidence type="ECO:0000256" key="7">
    <source>
        <dbReference type="ARBA" id="ARBA00023136"/>
    </source>
</evidence>
<feature type="region of interest" description="Disordered" evidence="11">
    <location>
        <begin position="117"/>
        <end position="170"/>
    </location>
</feature>
<evidence type="ECO:0000256" key="6">
    <source>
        <dbReference type="ARBA" id="ARBA00023128"/>
    </source>
</evidence>
<keyword evidence="3 9" id="KW-1000">Mitochondrion outer membrane</keyword>
<keyword evidence="5 10" id="KW-0175">Coiled coil</keyword>
<evidence type="ECO:0000256" key="3">
    <source>
        <dbReference type="ARBA" id="ARBA00022787"/>
    </source>
</evidence>
<dbReference type="RefSeq" id="XP_022069563.1">
    <property type="nucleotide sequence ID" value="XM_022213871.2"/>
</dbReference>
<dbReference type="GeneID" id="110964987"/>
<keyword evidence="8 9" id="KW-0576">Peroxisome</keyword>
<dbReference type="GO" id="GO:0005741">
    <property type="term" value="C:mitochondrial outer membrane"/>
    <property type="evidence" value="ECO:0007669"/>
    <property type="project" value="UniProtKB-SubCell"/>
</dbReference>
<dbReference type="GO" id="GO:0090314">
    <property type="term" value="P:positive regulation of protein targeting to membrane"/>
    <property type="evidence" value="ECO:0007669"/>
    <property type="project" value="UniProtKB-UniRule"/>
</dbReference>
<evidence type="ECO:0000256" key="9">
    <source>
        <dbReference type="RuleBase" id="RU368040"/>
    </source>
</evidence>
<dbReference type="GO" id="GO:0006626">
    <property type="term" value="P:protein targeting to mitochondrion"/>
    <property type="evidence" value="ECO:0007669"/>
    <property type="project" value="TreeGrafter"/>
</dbReference>
<dbReference type="AlphaFoldDB" id="A0A3Q1F1Q8"/>
<feature type="coiled-coil region" evidence="10">
    <location>
        <begin position="239"/>
        <end position="266"/>
    </location>
</feature>
<proteinExistence type="inferred from homology"/>
<sequence length="288" mass="32484">MSGPTFTSPPAEVAEINRIHYELEYTEGISQRMRIPDTLKVAPENQAGSMPLHQPLPPHTALMQVPERIVVAGDDEDPRFARPRDLDLIQSIPPVDLLSMKAPPRVLTLTEQPLDSLETEQTAGSQSNPSHAANFHARSRRERSASENMSGRHSSQMSRGDISVTPSPSAPPVRLCPPLCSPEDANINLFTAAGFLSYIQSTTRRAYQQVLEVLDDNHRRTHLDLALDINPDESGLVDASSLRRQIVKLNRRLQLLEEENKERSRREVILYSATVAFWLINTWIWFRR</sequence>
<evidence type="ECO:0000256" key="5">
    <source>
        <dbReference type="ARBA" id="ARBA00023054"/>
    </source>
</evidence>
<dbReference type="InParanoid" id="A0A3Q1F1Q8"/>
<evidence type="ECO:0000256" key="10">
    <source>
        <dbReference type="SAM" id="Coils"/>
    </source>
</evidence>
<dbReference type="OrthoDB" id="5986838at2759"/>
<evidence type="ECO:0000256" key="8">
    <source>
        <dbReference type="ARBA" id="ARBA00023140"/>
    </source>
</evidence>
<evidence type="ECO:0000313" key="13">
    <source>
        <dbReference type="Ensembl" id="ENSAPOP00000011546.1"/>
    </source>
</evidence>
<keyword evidence="4" id="KW-1133">Transmembrane helix</keyword>
<dbReference type="Ensembl" id="ENSAPOT00000019140.1">
    <property type="protein sequence ID" value="ENSAPOP00000011546.1"/>
    <property type="gene ID" value="ENSAPOG00000014122.1"/>
</dbReference>
<evidence type="ECO:0000256" key="2">
    <source>
        <dbReference type="ARBA" id="ARBA00022692"/>
    </source>
</evidence>
<comment type="function">
    <text evidence="9">Plays a role in mitochondrial and peroxisomal fission. Promotes the recruitment and association of the fission mediator dynamin-related protein 1 (DNM1L) to the mitochondrial surface.</text>
</comment>
<reference evidence="13" key="2">
    <citation type="submission" date="2025-09" db="UniProtKB">
        <authorList>
            <consortium name="Ensembl"/>
        </authorList>
    </citation>
    <scope>IDENTIFICATION</scope>
</reference>
<dbReference type="GO" id="GO:0090141">
    <property type="term" value="P:positive regulation of mitochondrial fission"/>
    <property type="evidence" value="ECO:0007669"/>
    <property type="project" value="UniProtKB-UniRule"/>
</dbReference>
<name>A0A3Q1F1Q8_9TELE</name>
<keyword evidence="7" id="KW-0472">Membrane</keyword>
<dbReference type="Pfam" id="PF05644">
    <property type="entry name" value="Miff"/>
    <property type="match status" value="1"/>
</dbReference>
<feature type="compositionally biased region" description="Polar residues" evidence="11">
    <location>
        <begin position="117"/>
        <end position="131"/>
    </location>
</feature>